<reference evidence="2 3" key="2">
    <citation type="journal article" date="2008" name="Int. J. Syst. Evol. Microbiol.">
        <title>Methanocella paludicola gen. nov., sp. nov., a methane-producing archaeon, the first isolate of the lineage 'Rice Cluster I', and proposal of the new archaeal order Methanocellales ord. nov.</title>
        <authorList>
            <person name="Sakai S."/>
            <person name="Imachi H."/>
            <person name="Hanada S."/>
            <person name="Ohashi A."/>
            <person name="Harada H."/>
            <person name="Kamagata Y."/>
        </authorList>
    </citation>
    <scope>NUCLEOTIDE SEQUENCE [LARGE SCALE GENOMIC DNA]</scope>
    <source>
        <strain evidence="3">DSM 17711 / JCM 13418 / NBRC 101707 / SANAE</strain>
    </source>
</reference>
<evidence type="ECO:0000313" key="2">
    <source>
        <dbReference type="EMBL" id="BAI60374.1"/>
    </source>
</evidence>
<dbReference type="AlphaFoldDB" id="D1YVA2"/>
<dbReference type="KEGG" id="mpd:MCP_0302"/>
<sequence length="154" mass="17293">MPHRCMECNSVLESRELNLGTGCPVCGGKKFEYVRPQKAMEADLRKMTVSQYVAYAGSADADEAEPEHEEKPKHKEHKAAPKPAEEPKSKAKKPAAHEGRIDSVRILEKGNYDLNLPMLLNRKELVMSKEEGVYHVDLPSALKTTPKPSKKKKR</sequence>
<feature type="compositionally biased region" description="Basic and acidic residues" evidence="1">
    <location>
        <begin position="83"/>
        <end position="102"/>
    </location>
</feature>
<evidence type="ECO:0000313" key="3">
    <source>
        <dbReference type="Proteomes" id="UP000001882"/>
    </source>
</evidence>
<dbReference type="RefSeq" id="WP_012899054.1">
    <property type="nucleotide sequence ID" value="NC_013665.1"/>
</dbReference>
<reference evidence="3" key="3">
    <citation type="journal article" date="2011" name="PLoS ONE">
        <title>Genome sequence of a mesophilic hydrogenotrophic methanogen Methanocella paludicola, the first cultivated representative of the order Methanocellales.</title>
        <authorList>
            <person name="Sakai S."/>
            <person name="Takaki Y."/>
            <person name="Shimamura S."/>
            <person name="Sekine M."/>
            <person name="Tajima T."/>
            <person name="Kosugi H."/>
            <person name="Ichikawa N."/>
            <person name="Tasumi E."/>
            <person name="Hiraki A.T."/>
            <person name="Shimizu A."/>
            <person name="Kato Y."/>
            <person name="Nishiko R."/>
            <person name="Mori K."/>
            <person name="Fujita N."/>
            <person name="Imachi H."/>
            <person name="Takai K."/>
        </authorList>
    </citation>
    <scope>NUCLEOTIDE SEQUENCE [LARGE SCALE GENOMIC DNA]</scope>
    <source>
        <strain evidence="3">DSM 17711 / JCM 13418 / NBRC 101707 / SANAE</strain>
    </source>
</reference>
<dbReference type="eggNOG" id="arCOG04417">
    <property type="taxonomic scope" value="Archaea"/>
</dbReference>
<reference evidence="2 3" key="1">
    <citation type="journal article" date="2007" name="Appl. Environ. Microbiol.">
        <title>Isolation of key methanogens for global methane emission from rice paddy fields: a novel isolate affiliated with the clone cluster rice cluster I.</title>
        <authorList>
            <person name="Sakai S."/>
            <person name="Imachi H."/>
            <person name="Sekiguchi Y."/>
            <person name="Ohashi A."/>
            <person name="Harada H."/>
            <person name="Kamagata Y."/>
        </authorList>
    </citation>
    <scope>NUCLEOTIDE SEQUENCE [LARGE SCALE GENOMIC DNA]</scope>
    <source>
        <strain evidence="3">DSM 17711 / JCM 13418 / NBRC 101707 / SANAE</strain>
    </source>
</reference>
<evidence type="ECO:0008006" key="4">
    <source>
        <dbReference type="Google" id="ProtNLM"/>
    </source>
</evidence>
<organism evidence="2 3">
    <name type="scientific">Methanocella paludicola (strain DSM 17711 / JCM 13418 / NBRC 101707 / SANAE)</name>
    <dbReference type="NCBI Taxonomy" id="304371"/>
    <lineage>
        <taxon>Archaea</taxon>
        <taxon>Methanobacteriati</taxon>
        <taxon>Methanobacteriota</taxon>
        <taxon>Stenosarchaea group</taxon>
        <taxon>Methanomicrobia</taxon>
        <taxon>Methanocellales</taxon>
        <taxon>Methanocellaceae</taxon>
        <taxon>Methanocella</taxon>
    </lineage>
</organism>
<dbReference type="InParanoid" id="D1YVA2"/>
<dbReference type="Pfam" id="PF09845">
    <property type="entry name" value="OapC"/>
    <property type="match status" value="1"/>
</dbReference>
<protein>
    <recommendedName>
        <fullName evidence="4">Zn-ribbon containing protein</fullName>
    </recommendedName>
</protein>
<accession>D1YVA2</accession>
<feature type="region of interest" description="Disordered" evidence="1">
    <location>
        <begin position="132"/>
        <end position="154"/>
    </location>
</feature>
<gene>
    <name evidence="2" type="ordered locus">MCP_0302</name>
</gene>
<dbReference type="GeneID" id="8680431"/>
<dbReference type="OrthoDB" id="78050at2157"/>
<dbReference type="STRING" id="304371.MCP_0302"/>
<dbReference type="EMBL" id="AP011532">
    <property type="protein sequence ID" value="BAI60374.1"/>
    <property type="molecule type" value="Genomic_DNA"/>
</dbReference>
<name>D1YVA2_METPS</name>
<keyword evidence="3" id="KW-1185">Reference proteome</keyword>
<proteinExistence type="predicted"/>
<dbReference type="InterPro" id="IPR018645">
    <property type="entry name" value="OapC-like"/>
</dbReference>
<dbReference type="Proteomes" id="UP000001882">
    <property type="component" value="Chromosome"/>
</dbReference>
<evidence type="ECO:0000256" key="1">
    <source>
        <dbReference type="SAM" id="MobiDB-lite"/>
    </source>
</evidence>
<feature type="region of interest" description="Disordered" evidence="1">
    <location>
        <begin position="58"/>
        <end position="102"/>
    </location>
</feature>